<dbReference type="EMBL" id="NIVC01000374">
    <property type="protein sequence ID" value="PAA84454.1"/>
    <property type="molecule type" value="Genomic_DNA"/>
</dbReference>
<dbReference type="AlphaFoldDB" id="A0A267GGF5"/>
<dbReference type="InterPro" id="IPR035969">
    <property type="entry name" value="Rab-GAP_TBC_sf"/>
</dbReference>
<protein>
    <recommendedName>
        <fullName evidence="2">Rab-GAP TBC domain-containing protein</fullName>
    </recommendedName>
</protein>
<feature type="domain" description="Rab-GAP TBC" evidence="2">
    <location>
        <begin position="1"/>
        <end position="25"/>
    </location>
</feature>
<feature type="compositionally biased region" description="Low complexity" evidence="1">
    <location>
        <begin position="186"/>
        <end position="195"/>
    </location>
</feature>
<dbReference type="SUPFAM" id="SSF47923">
    <property type="entry name" value="Ypt/Rab-GAP domain of gyp1p"/>
    <property type="match status" value="1"/>
</dbReference>
<evidence type="ECO:0000313" key="3">
    <source>
        <dbReference type="EMBL" id="PAA84454.1"/>
    </source>
</evidence>
<gene>
    <name evidence="3" type="ORF">BOX15_Mlig026137g3</name>
</gene>
<dbReference type="Gene3D" id="1.10.472.80">
    <property type="entry name" value="Ypt/Rab-GAP domain of gyp1p, domain 3"/>
    <property type="match status" value="1"/>
</dbReference>
<dbReference type="Proteomes" id="UP000215902">
    <property type="component" value="Unassembled WGS sequence"/>
</dbReference>
<feature type="compositionally biased region" description="Low complexity" evidence="1">
    <location>
        <begin position="214"/>
        <end position="252"/>
    </location>
</feature>
<dbReference type="InterPro" id="IPR000195">
    <property type="entry name" value="Rab-GAP-TBC_dom"/>
</dbReference>
<dbReference type="STRING" id="282301.A0A267GGF5"/>
<organism evidence="3 4">
    <name type="scientific">Macrostomum lignano</name>
    <dbReference type="NCBI Taxonomy" id="282301"/>
    <lineage>
        <taxon>Eukaryota</taxon>
        <taxon>Metazoa</taxon>
        <taxon>Spiralia</taxon>
        <taxon>Lophotrochozoa</taxon>
        <taxon>Platyhelminthes</taxon>
        <taxon>Rhabditophora</taxon>
        <taxon>Macrostomorpha</taxon>
        <taxon>Macrostomida</taxon>
        <taxon>Macrostomidae</taxon>
        <taxon>Macrostomum</taxon>
    </lineage>
</organism>
<comment type="caution">
    <text evidence="3">The sequence shown here is derived from an EMBL/GenBank/DDBJ whole genome shotgun (WGS) entry which is preliminary data.</text>
</comment>
<dbReference type="OrthoDB" id="27140at2759"/>
<feature type="region of interest" description="Disordered" evidence="1">
    <location>
        <begin position="180"/>
        <end position="257"/>
    </location>
</feature>
<evidence type="ECO:0000313" key="4">
    <source>
        <dbReference type="Proteomes" id="UP000215902"/>
    </source>
</evidence>
<feature type="region of interest" description="Disordered" evidence="1">
    <location>
        <begin position="290"/>
        <end position="317"/>
    </location>
</feature>
<evidence type="ECO:0000259" key="2">
    <source>
        <dbReference type="PROSITE" id="PS50086"/>
    </source>
</evidence>
<keyword evidence="4" id="KW-1185">Reference proteome</keyword>
<feature type="region of interest" description="Disordered" evidence="1">
    <location>
        <begin position="137"/>
        <end position="160"/>
    </location>
</feature>
<dbReference type="PROSITE" id="PS50086">
    <property type="entry name" value="TBC_RABGAP"/>
    <property type="match status" value="1"/>
</dbReference>
<name>A0A267GGF5_9PLAT</name>
<sequence>MRLLFGREFPLQDLLVVWDAVFADGYDAGFGLVDYIFVAMLINIRSLLLASDFSGAMTYLMRYPQGSDVNFIVSLAYHLRAPDAYPKPSLTGFQGLYMQKRRRHAGGGRSAHRSSGNRYHTVGIDTSSLRAAIQRIGSQESLQQQQQQQQQQQHQPQDTIETSASASALLRIGSFVSSKSHSVAEQAQQQKQQSQPSNHRPSSLIFGFSREDSQQNLLHQQQQQQQQQQLQLQHQNSSSSTASNSANSGGAAQQPVGPEQPLKVIAEPTFSAPSTPLDPGGYLPRSHIRYRSRRTGKRQQSQLSSGGTPADSDDPNFRDFAEITLPDERLARQRQTESLLAMCRSCGECLQASILTLQSCAKSAGCSAAEQRRIEQSVAGLKHVRDLLTGKLPFDPATMQQQIVDARALANSAVSQQQAASAVTPTPAADQETEMTPVPAQRPVFTFAADDYNNDY</sequence>
<accession>A0A267GGF5</accession>
<feature type="compositionally biased region" description="Low complexity" evidence="1">
    <location>
        <begin position="143"/>
        <end position="157"/>
    </location>
</feature>
<reference evidence="3 4" key="1">
    <citation type="submission" date="2017-06" db="EMBL/GenBank/DDBJ databases">
        <title>A platform for efficient transgenesis in Macrostomum lignano, a flatworm model organism for stem cell research.</title>
        <authorList>
            <person name="Berezikov E."/>
        </authorList>
    </citation>
    <scope>NUCLEOTIDE SEQUENCE [LARGE SCALE GENOMIC DNA]</scope>
    <source>
        <strain evidence="3">DV1</strain>
        <tissue evidence="3">Whole organism</tissue>
    </source>
</reference>
<feature type="compositionally biased region" description="Polar residues" evidence="1">
    <location>
        <begin position="298"/>
        <end position="307"/>
    </location>
</feature>
<evidence type="ECO:0000256" key="1">
    <source>
        <dbReference type="SAM" id="MobiDB-lite"/>
    </source>
</evidence>
<proteinExistence type="predicted"/>